<evidence type="ECO:0000313" key="3">
    <source>
        <dbReference type="Proteomes" id="UP000051952"/>
    </source>
</evidence>
<reference evidence="3" key="1">
    <citation type="submission" date="2015-09" db="EMBL/GenBank/DDBJ databases">
        <authorList>
            <consortium name="Pathogen Informatics"/>
        </authorList>
    </citation>
    <scope>NUCLEOTIDE SEQUENCE [LARGE SCALE GENOMIC DNA]</scope>
    <source>
        <strain evidence="3">Lake Konstanz</strain>
    </source>
</reference>
<dbReference type="Pfam" id="PF14555">
    <property type="entry name" value="UBA_4"/>
    <property type="match status" value="1"/>
</dbReference>
<dbReference type="Proteomes" id="UP000051952">
    <property type="component" value="Unassembled WGS sequence"/>
</dbReference>
<dbReference type="EMBL" id="CYKH01001748">
    <property type="protein sequence ID" value="CUG89533.1"/>
    <property type="molecule type" value="Genomic_DNA"/>
</dbReference>
<protein>
    <submittedName>
        <fullName evidence="2">Uncharacterized protein</fullName>
    </submittedName>
</protein>
<sequence>MDEVIANFMVIAEADRDNAIDYLNRTNMDLLAAVNLYKANFGWPTTTRDEVRSEQLLLHANAESVARLGVGVDNPSSSDCPQPLVAGSSEVVGESEEEFDPVHLNPKDDDGYVDHPASKLRLVANPHEWGTTNTDNLQLCDSHDETSLHRASSCAHVMSQGSASTPGVSADSLTDSTVASFTKENRTRAGDTTSEGNVVDGTTDLEFPGEHNNELLNPEDDTAYVNNPESDPRLVKDFA</sequence>
<name>A0A0S4JK08_BODSA</name>
<feature type="region of interest" description="Disordered" evidence="1">
    <location>
        <begin position="185"/>
        <end position="239"/>
    </location>
</feature>
<feature type="compositionally biased region" description="Basic and acidic residues" evidence="1">
    <location>
        <begin position="230"/>
        <end position="239"/>
    </location>
</feature>
<keyword evidence="3" id="KW-1185">Reference proteome</keyword>
<proteinExistence type="predicted"/>
<organism evidence="2 3">
    <name type="scientific">Bodo saltans</name>
    <name type="common">Flagellated protozoan</name>
    <dbReference type="NCBI Taxonomy" id="75058"/>
    <lineage>
        <taxon>Eukaryota</taxon>
        <taxon>Discoba</taxon>
        <taxon>Euglenozoa</taxon>
        <taxon>Kinetoplastea</taxon>
        <taxon>Metakinetoplastina</taxon>
        <taxon>Eubodonida</taxon>
        <taxon>Bodonidae</taxon>
        <taxon>Bodo</taxon>
    </lineage>
</organism>
<accession>A0A0S4JK08</accession>
<gene>
    <name evidence="2" type="ORF">BSAL_21925</name>
</gene>
<evidence type="ECO:0000313" key="2">
    <source>
        <dbReference type="EMBL" id="CUG89533.1"/>
    </source>
</evidence>
<dbReference type="VEuPathDB" id="TriTrypDB:BSAL_21925"/>
<dbReference type="AlphaFoldDB" id="A0A0S4JK08"/>
<evidence type="ECO:0000256" key="1">
    <source>
        <dbReference type="SAM" id="MobiDB-lite"/>
    </source>
</evidence>